<organism evidence="6 7">
    <name type="scientific">Marinobacter salsuginis</name>
    <dbReference type="NCBI Taxonomy" id="418719"/>
    <lineage>
        <taxon>Bacteria</taxon>
        <taxon>Pseudomonadati</taxon>
        <taxon>Pseudomonadota</taxon>
        <taxon>Gammaproteobacteria</taxon>
        <taxon>Pseudomonadales</taxon>
        <taxon>Marinobacteraceae</taxon>
        <taxon>Marinobacter</taxon>
    </lineage>
</organism>
<dbReference type="InterPro" id="IPR015943">
    <property type="entry name" value="WD40/YVTN_repeat-like_dom_sf"/>
</dbReference>
<dbReference type="GO" id="GO:0004803">
    <property type="term" value="F:transposase activity"/>
    <property type="evidence" value="ECO:0007669"/>
    <property type="project" value="InterPro"/>
</dbReference>
<name>A0A5M3PZK1_9GAMM</name>
<dbReference type="Pfam" id="PF00872">
    <property type="entry name" value="Transposase_mut"/>
    <property type="match status" value="1"/>
</dbReference>
<keyword evidence="5" id="KW-0233">DNA recombination</keyword>
<dbReference type="PANTHER" id="PTHR33217:SF9">
    <property type="entry name" value="MUTATOR FAMILY TRANSPOSASE"/>
    <property type="match status" value="1"/>
</dbReference>
<dbReference type="GO" id="GO:0003677">
    <property type="term" value="F:DNA binding"/>
    <property type="evidence" value="ECO:0007669"/>
    <property type="project" value="UniProtKB-KW"/>
</dbReference>
<reference evidence="6 7" key="1">
    <citation type="journal article" date="2019" name="J. Gen. Appl. Microbiol.">
        <title>Aerobic degradation of cis-dichloroethene by the marine bacterium Marinobacter salsuginis strain 5N-3.</title>
        <authorList>
            <person name="Inoue Y."/>
            <person name="Fukunaga Y."/>
            <person name="Katsumata H."/>
            <person name="Ohji S."/>
            <person name="Hosoyama A."/>
            <person name="Mori K."/>
            <person name="Ando K."/>
        </authorList>
    </citation>
    <scope>NUCLEOTIDE SEQUENCE [LARGE SCALE GENOMIC DNA]</scope>
    <source>
        <strain evidence="6 7">NBRC 109114</strain>
    </source>
</reference>
<dbReference type="NCBIfam" id="NF033543">
    <property type="entry name" value="transpos_IS256"/>
    <property type="match status" value="1"/>
</dbReference>
<evidence type="ECO:0000256" key="5">
    <source>
        <dbReference type="ARBA" id="ARBA00023172"/>
    </source>
</evidence>
<evidence type="ECO:0000256" key="4">
    <source>
        <dbReference type="ARBA" id="ARBA00023125"/>
    </source>
</evidence>
<comment type="similarity">
    <text evidence="2">Belongs to the transposase mutator family.</text>
</comment>
<comment type="caution">
    <text evidence="6">The sequence shown here is derived from an EMBL/GenBank/DDBJ whole genome shotgun (WGS) entry which is preliminary data.</text>
</comment>
<keyword evidence="4" id="KW-0238">DNA-binding</keyword>
<gene>
    <name evidence="6" type="ORF">MSSD14B_19550</name>
</gene>
<dbReference type="SUPFAM" id="SSF110296">
    <property type="entry name" value="Oligoxyloglucan reducing end-specific cellobiohydrolase"/>
    <property type="match status" value="1"/>
</dbReference>
<evidence type="ECO:0008006" key="8">
    <source>
        <dbReference type="Google" id="ProtNLM"/>
    </source>
</evidence>
<keyword evidence="3" id="KW-0815">Transposition</keyword>
<comment type="function">
    <text evidence="1">Required for the transposition of the insertion element.</text>
</comment>
<dbReference type="AlphaFoldDB" id="A0A5M3PZK1"/>
<dbReference type="EMBL" id="BGZI01000011">
    <property type="protein sequence ID" value="GBO88287.1"/>
    <property type="molecule type" value="Genomic_DNA"/>
</dbReference>
<dbReference type="InterPro" id="IPR001207">
    <property type="entry name" value="Transposase_mutator"/>
</dbReference>
<evidence type="ECO:0000256" key="3">
    <source>
        <dbReference type="ARBA" id="ARBA00022578"/>
    </source>
</evidence>
<dbReference type="Gene3D" id="2.130.10.10">
    <property type="entry name" value="YVTN repeat-like/Quinoprotein amine dehydrogenase"/>
    <property type="match status" value="1"/>
</dbReference>
<sequence length="548" mass="59934">MPKSNLHALSQPEVASNDPLHELIRQGARDLIAQAVETELESLLKQYADVKTPDGRRAVVRNGHLPKRAVQTGVSDVEVQVPKVRDRSGSGIRFNSHLLPPYLKRARSLEELIPWLYLRGVSSGDFQEALSALVGEQANGLSANTVSRLKAKWLDEHKDWQRRDLSQKRYVYWWADGVYSNVRLDDRLCLLVIIGVTEHGHKELVAVEDGHRESEASWRELLTDIRERGLEPSPKLAVGDGALGFWKALSKVFSVNTRITEVSPMKTMVYRLNSGVSRLFLFALVAVMPALVQAESANDAQAVKALATDSSGALLVLRDSGLLVLDDKTAADIPLPPSDSGAQPRSMAKGADERLYLAGPGLGIWRYEYASERWHSLNDTLPDLGITAIAAHATQPETLYAYLGEGGMFRSRDGGGEWVKVDGGPREPVQAFLHSDMPGSMESGWLFAGTTRGVARSMDCFCFWGDAGELRGAVTAIDYDPSAPENVYAVIEGQLHHSSDGGETWVGLEIPQAITALTFSPKEGLVVGTENGDLLSRNASGEWVPVHE</sequence>
<evidence type="ECO:0000256" key="1">
    <source>
        <dbReference type="ARBA" id="ARBA00002190"/>
    </source>
</evidence>
<dbReference type="GO" id="GO:0006313">
    <property type="term" value="P:DNA transposition"/>
    <property type="evidence" value="ECO:0007669"/>
    <property type="project" value="InterPro"/>
</dbReference>
<evidence type="ECO:0000313" key="6">
    <source>
        <dbReference type="EMBL" id="GBO88287.1"/>
    </source>
</evidence>
<evidence type="ECO:0000256" key="2">
    <source>
        <dbReference type="ARBA" id="ARBA00010961"/>
    </source>
</evidence>
<protein>
    <recommendedName>
        <fullName evidence="8">Mutator family transposase</fullName>
    </recommendedName>
</protein>
<accession>A0A5M3PZK1</accession>
<dbReference type="PANTHER" id="PTHR33217">
    <property type="entry name" value="TRANSPOSASE FOR INSERTION SEQUENCE ELEMENT IS1081"/>
    <property type="match status" value="1"/>
</dbReference>
<proteinExistence type="inferred from homology"/>
<evidence type="ECO:0000313" key="7">
    <source>
        <dbReference type="Proteomes" id="UP000387223"/>
    </source>
</evidence>
<dbReference type="Proteomes" id="UP000387223">
    <property type="component" value="Unassembled WGS sequence"/>
</dbReference>